<dbReference type="Proteomes" id="UP001153737">
    <property type="component" value="Chromosome 13"/>
</dbReference>
<reference evidence="1" key="2">
    <citation type="submission" date="2022-10" db="EMBL/GenBank/DDBJ databases">
        <authorList>
            <consortium name="ENA_rothamsted_submissions"/>
            <consortium name="culmorum"/>
            <person name="King R."/>
        </authorList>
    </citation>
    <scope>NUCLEOTIDE SEQUENCE</scope>
</reference>
<dbReference type="AlphaFoldDB" id="A0A9N9SBA6"/>
<protein>
    <submittedName>
        <fullName evidence="1">Uncharacterized protein</fullName>
    </submittedName>
</protein>
<organism evidence="1 2">
    <name type="scientific">Phaedon cochleariae</name>
    <name type="common">Mustard beetle</name>
    <dbReference type="NCBI Taxonomy" id="80249"/>
    <lineage>
        <taxon>Eukaryota</taxon>
        <taxon>Metazoa</taxon>
        <taxon>Ecdysozoa</taxon>
        <taxon>Arthropoda</taxon>
        <taxon>Hexapoda</taxon>
        <taxon>Insecta</taxon>
        <taxon>Pterygota</taxon>
        <taxon>Neoptera</taxon>
        <taxon>Endopterygota</taxon>
        <taxon>Coleoptera</taxon>
        <taxon>Polyphaga</taxon>
        <taxon>Cucujiformia</taxon>
        <taxon>Chrysomeloidea</taxon>
        <taxon>Chrysomelidae</taxon>
        <taxon>Chrysomelinae</taxon>
        <taxon>Chrysomelini</taxon>
        <taxon>Phaedon</taxon>
    </lineage>
</organism>
<dbReference type="InterPro" id="IPR023211">
    <property type="entry name" value="DNA_pol_palm_dom_sf"/>
</dbReference>
<reference evidence="1" key="1">
    <citation type="submission" date="2022-01" db="EMBL/GenBank/DDBJ databases">
        <authorList>
            <person name="King R."/>
        </authorList>
    </citation>
    <scope>NUCLEOTIDE SEQUENCE</scope>
</reference>
<dbReference type="OrthoDB" id="6602337at2759"/>
<dbReference type="PANTHER" id="PTHR31511">
    <property type="entry name" value="PROTEIN CBG23764"/>
    <property type="match status" value="1"/>
</dbReference>
<dbReference type="EMBL" id="OU896719">
    <property type="protein sequence ID" value="CAG9815987.1"/>
    <property type="molecule type" value="Genomic_DNA"/>
</dbReference>
<dbReference type="Gene3D" id="3.90.1600.10">
    <property type="entry name" value="Palm domain of DNA polymerase"/>
    <property type="match status" value="1"/>
</dbReference>
<evidence type="ECO:0000313" key="2">
    <source>
        <dbReference type="Proteomes" id="UP001153737"/>
    </source>
</evidence>
<evidence type="ECO:0000313" key="1">
    <source>
        <dbReference type="EMBL" id="CAG9815987.1"/>
    </source>
</evidence>
<keyword evidence="2" id="KW-1185">Reference proteome</keyword>
<accession>A0A9N9SBA6</accession>
<proteinExistence type="predicted"/>
<dbReference type="InterPro" id="IPR043502">
    <property type="entry name" value="DNA/RNA_pol_sf"/>
</dbReference>
<dbReference type="PANTHER" id="PTHR31511:SF12">
    <property type="entry name" value="RHO TERMINATION FACTOR N-TERMINAL DOMAIN-CONTAINING PROTEIN"/>
    <property type="match status" value="1"/>
</dbReference>
<dbReference type="SUPFAM" id="SSF56672">
    <property type="entry name" value="DNA/RNA polymerases"/>
    <property type="match status" value="1"/>
</dbReference>
<name>A0A9N9SBA6_PHACE</name>
<sequence>MLPKMGIERCKLLYMETDSFIYELKCDDAYEEVMKADLSQFDTSEYAPDNKYNMPLVNKKKLGSLKDEANGKIVTNFVGLRSKMYAYKVQNFRVQRTIRSYAHNVFSIQQSKIALSPKDDKRYLILGSFNTLPWVIHRQKSNFFM</sequence>
<gene>
    <name evidence="1" type="ORF">PHAECO_LOCUS3441</name>
</gene>
<dbReference type="GO" id="GO:0071897">
    <property type="term" value="P:DNA biosynthetic process"/>
    <property type="evidence" value="ECO:0007669"/>
    <property type="project" value="UniProtKB-ARBA"/>
</dbReference>